<dbReference type="EMBL" id="LAZR01030528">
    <property type="protein sequence ID" value="KKL56338.1"/>
    <property type="molecule type" value="Genomic_DNA"/>
</dbReference>
<dbReference type="PANTHER" id="PTHR38031">
    <property type="entry name" value="SULFUR CARRIER PROTEIN SLR0821-RELATED"/>
    <property type="match status" value="1"/>
</dbReference>
<dbReference type="AlphaFoldDB" id="A0A0F9D3L9"/>
<gene>
    <name evidence="1" type="ORF">LCGC14_2246400</name>
</gene>
<dbReference type="InterPro" id="IPR016155">
    <property type="entry name" value="Mopterin_synth/thiamin_S_b"/>
</dbReference>
<name>A0A0F9D3L9_9ZZZZ</name>
<dbReference type="InterPro" id="IPR052045">
    <property type="entry name" value="Sulfur_Carrier/Prot_Modifier"/>
</dbReference>
<dbReference type="SUPFAM" id="SSF54285">
    <property type="entry name" value="MoaD/ThiS"/>
    <property type="match status" value="1"/>
</dbReference>
<reference evidence="1" key="1">
    <citation type="journal article" date="2015" name="Nature">
        <title>Complex archaea that bridge the gap between prokaryotes and eukaryotes.</title>
        <authorList>
            <person name="Spang A."/>
            <person name="Saw J.H."/>
            <person name="Jorgensen S.L."/>
            <person name="Zaremba-Niedzwiedzka K."/>
            <person name="Martijn J."/>
            <person name="Lind A.E."/>
            <person name="van Eijk R."/>
            <person name="Schleper C."/>
            <person name="Guy L."/>
            <person name="Ettema T.J."/>
        </authorList>
    </citation>
    <scope>NUCLEOTIDE SEQUENCE</scope>
</reference>
<organism evidence="1">
    <name type="scientific">marine sediment metagenome</name>
    <dbReference type="NCBI Taxonomy" id="412755"/>
    <lineage>
        <taxon>unclassified sequences</taxon>
        <taxon>metagenomes</taxon>
        <taxon>ecological metagenomes</taxon>
    </lineage>
</organism>
<dbReference type="PANTHER" id="PTHR38031:SF1">
    <property type="entry name" value="SULFUR CARRIER PROTEIN CYSO"/>
    <property type="match status" value="1"/>
</dbReference>
<dbReference type="InterPro" id="IPR012675">
    <property type="entry name" value="Beta-grasp_dom_sf"/>
</dbReference>
<evidence type="ECO:0000313" key="1">
    <source>
        <dbReference type="EMBL" id="KKL56338.1"/>
    </source>
</evidence>
<dbReference type="NCBIfam" id="TIGR01687">
    <property type="entry name" value="moaD_arch"/>
    <property type="match status" value="1"/>
</dbReference>
<dbReference type="InterPro" id="IPR010038">
    <property type="entry name" value="MoaD_arc-typ"/>
</dbReference>
<comment type="caution">
    <text evidence="1">The sequence shown here is derived from an EMBL/GenBank/DDBJ whole genome shotgun (WGS) entry which is preliminary data.</text>
</comment>
<dbReference type="Gene3D" id="3.10.20.30">
    <property type="match status" value="1"/>
</dbReference>
<dbReference type="Pfam" id="PF02597">
    <property type="entry name" value="ThiS"/>
    <property type="match status" value="1"/>
</dbReference>
<evidence type="ECO:0008006" key="2">
    <source>
        <dbReference type="Google" id="ProtNLM"/>
    </source>
</evidence>
<sequence>MFNVKIMFLSILTDITDVEELNLTVEDNSTIRNILNQLASKFGAKFKEMIYKTSSDLSKYVLITVNGKHIRLLEGLETIIQAHDEISFIPAIAGG</sequence>
<dbReference type="InterPro" id="IPR003749">
    <property type="entry name" value="ThiS/MoaD-like"/>
</dbReference>
<proteinExistence type="predicted"/>
<accession>A0A0F9D3L9</accession>
<protein>
    <recommendedName>
        <fullName evidence="2">MoaD/ThiS family protein</fullName>
    </recommendedName>
</protein>